<dbReference type="Pfam" id="PF02129">
    <property type="entry name" value="Peptidase_S15"/>
    <property type="match status" value="1"/>
</dbReference>
<feature type="domain" description="X-Prolyl dipeptidyl aminopeptidase PepX N-terminal" evidence="11">
    <location>
        <begin position="1"/>
        <end position="157"/>
    </location>
</feature>
<dbReference type="SMART" id="SM00939">
    <property type="entry name" value="PepX_C"/>
    <property type="match status" value="1"/>
</dbReference>
<comment type="subunit">
    <text evidence="4 9">Homodimer.</text>
</comment>
<comment type="caution">
    <text evidence="12">The sequence shown here is derived from an EMBL/GenBank/DDBJ whole genome shotgun (WGS) entry which is preliminary data.</text>
</comment>
<dbReference type="PRINTS" id="PR00923">
    <property type="entry name" value="LACTOPTASE"/>
</dbReference>
<dbReference type="Gene3D" id="2.60.120.260">
    <property type="entry name" value="Galactose-binding domain-like"/>
    <property type="match status" value="1"/>
</dbReference>
<evidence type="ECO:0000256" key="4">
    <source>
        <dbReference type="ARBA" id="ARBA00011738"/>
    </source>
</evidence>
<dbReference type="InterPro" id="IPR015251">
    <property type="entry name" value="PepX_N_dom"/>
</dbReference>
<dbReference type="InterPro" id="IPR013736">
    <property type="entry name" value="Xaa-Pro_dipept_C"/>
</dbReference>
<dbReference type="OrthoDB" id="319764at2"/>
<comment type="catalytic activity">
    <reaction evidence="1 9">
        <text>Hydrolyzes Xaa-Pro-|- bonds to release unblocked, N-terminal dipeptides from substrates including Ala-Pro-|-p-nitroanilide and (sequentially) Tyr-Pro-|-Phe-Pro-|-Gly-Pro-|-Ile.</text>
        <dbReference type="EC" id="3.4.14.11"/>
    </reaction>
</comment>
<keyword evidence="5 9" id="KW-0031">Aminopeptidase</keyword>
<dbReference type="Gene3D" id="3.40.50.1820">
    <property type="entry name" value="alpha/beta hydrolase"/>
    <property type="match status" value="1"/>
</dbReference>
<keyword evidence="8 9" id="KW-0720">Serine protease</keyword>
<dbReference type="InterPro" id="IPR008252">
    <property type="entry name" value="Pept_S15_Xpro"/>
</dbReference>
<dbReference type="Gene3D" id="1.10.246.70">
    <property type="match status" value="1"/>
</dbReference>
<dbReference type="GO" id="GO:0006508">
    <property type="term" value="P:proteolysis"/>
    <property type="evidence" value="ECO:0007669"/>
    <property type="project" value="UniProtKB-KW"/>
</dbReference>
<dbReference type="SMART" id="SM00940">
    <property type="entry name" value="PepX_N"/>
    <property type="match status" value="1"/>
</dbReference>
<dbReference type="SUPFAM" id="SSF49785">
    <property type="entry name" value="Galactose-binding domain-like"/>
    <property type="match status" value="1"/>
</dbReference>
<sequence>MKINQYAVVETPFEQQVHELTEIGFYDETVADAMGAGAAAVWQALLLQAFPEYRDATSKLRELAVDNNRDVATFLQSGAPLTTEIFDAVALQLLGFTEAVDYQIDQPVEAVHEIGLPLYEKRGKWDVDDVLTAWYALLTTHTAGGLQFIDDLASRGYFAKTNLPLFFNGKAMATFDTSALIKEVVYVETDVDTDEDGVRDLVRVEILRPDTSVDVPVLFTASPYYQGLNNEANDAKLHTVDVPLSHKTPNNVRYEDIAFSGVTIPDSTQHEVIAEVDETTESFKATSHVDINNYFLARGFAVAYSSGVGTRHSDGMQDTGSPEQVLSMKAVVEWLAGNRVAFTDRTSGYAIKSNWSNGKVAMTGKSYLGTLATAVATTGVAGLETVISEAAISDWYQYYRDNGLVIAPGGFPGEDMDVLAELVYSRMHDAADWHRTKDQWTAFQAQTDQMMDRESGNYNAYWDARNYLPHVSDIKAEVVMVHGLNDWNVKPRQVFRLWQALQASGVAKKLYLHQGQHIYINNNRSLDFSDQMNLWLSHKLYGVANQAETQLPDVTWQANDQAETWETRQNWGQTETVAFPLAGDDEMSYEDWQIDADFEAYKRDFNNWRAEMLKQENDRFEVNRLVFTEAPFENDMVIDGEVTVKLRIKSSENFGLVSAMLVDYGEAQRLGATPTPLGQQIDRGTEWQPTSLVEFKLQKPTTEKMISIGHMNFQNRTAPWQVDDLAADEYVTLNLTLHPTLYRLKAGRQLGVILYGTDFEMTVRGNQDIRYTIDTTNSQLLVPIVND</sequence>
<dbReference type="AlphaFoldDB" id="A0A4Z0S228"/>
<comment type="similarity">
    <text evidence="3 9">Belongs to the peptidase S15 family.</text>
</comment>
<evidence type="ECO:0000259" key="10">
    <source>
        <dbReference type="SMART" id="SM00939"/>
    </source>
</evidence>
<gene>
    <name evidence="9" type="primary">pepX</name>
    <name evidence="12" type="ORF">C6P11_07175</name>
</gene>
<dbReference type="GO" id="GO:0008236">
    <property type="term" value="F:serine-type peptidase activity"/>
    <property type="evidence" value="ECO:0007669"/>
    <property type="project" value="UniProtKB-KW"/>
</dbReference>
<evidence type="ECO:0000256" key="5">
    <source>
        <dbReference type="ARBA" id="ARBA00022438"/>
    </source>
</evidence>
<dbReference type="HAMAP" id="MF_00698">
    <property type="entry name" value="Aminopeptidase_S15"/>
    <property type="match status" value="1"/>
</dbReference>
<organism evidence="12 13">
    <name type="scientific">Weissella confusa</name>
    <name type="common">Lactobacillus confusus</name>
    <dbReference type="NCBI Taxonomy" id="1583"/>
    <lineage>
        <taxon>Bacteria</taxon>
        <taxon>Bacillati</taxon>
        <taxon>Bacillota</taxon>
        <taxon>Bacilli</taxon>
        <taxon>Lactobacillales</taxon>
        <taxon>Lactobacillaceae</taxon>
        <taxon>Weissella</taxon>
    </lineage>
</organism>
<evidence type="ECO:0000313" key="13">
    <source>
        <dbReference type="Proteomes" id="UP000297646"/>
    </source>
</evidence>
<dbReference type="GO" id="GO:0005737">
    <property type="term" value="C:cytoplasm"/>
    <property type="evidence" value="ECO:0007669"/>
    <property type="project" value="UniProtKB-SubCell"/>
</dbReference>
<name>A0A4Z0S228_WEICO</name>
<proteinExistence type="inferred from homology"/>
<comment type="subcellular location">
    <subcellularLocation>
        <location evidence="9">Cytoplasm</location>
    </subcellularLocation>
</comment>
<dbReference type="RefSeq" id="WP_135519878.1">
    <property type="nucleotide sequence ID" value="NZ_PVSN01000049.1"/>
</dbReference>
<dbReference type="SUPFAM" id="SSF53474">
    <property type="entry name" value="alpha/beta-Hydrolases"/>
    <property type="match status" value="1"/>
</dbReference>
<dbReference type="NCBIfam" id="NF003781">
    <property type="entry name" value="PRK05371.1-2"/>
    <property type="match status" value="1"/>
</dbReference>
<evidence type="ECO:0000256" key="7">
    <source>
        <dbReference type="ARBA" id="ARBA00022801"/>
    </source>
</evidence>
<evidence type="ECO:0000256" key="1">
    <source>
        <dbReference type="ARBA" id="ARBA00000123"/>
    </source>
</evidence>
<evidence type="ECO:0000259" key="11">
    <source>
        <dbReference type="SMART" id="SM00940"/>
    </source>
</evidence>
<feature type="domain" description="Xaa-Pro dipeptidyl-peptidase C-terminal" evidence="10">
    <location>
        <begin position="533"/>
        <end position="781"/>
    </location>
</feature>
<feature type="active site" description="Charge relay system" evidence="9">
    <location>
        <position position="366"/>
    </location>
</feature>
<keyword evidence="6 9" id="KW-0645">Protease</keyword>
<dbReference type="EMBL" id="PVSN01000049">
    <property type="protein sequence ID" value="TGE71899.1"/>
    <property type="molecule type" value="Genomic_DNA"/>
</dbReference>
<accession>A0A4Z0S228</accession>
<evidence type="ECO:0000256" key="3">
    <source>
        <dbReference type="ARBA" id="ARBA00010819"/>
    </source>
</evidence>
<dbReference type="Pfam" id="PF09168">
    <property type="entry name" value="PepX_N"/>
    <property type="match status" value="1"/>
</dbReference>
<dbReference type="InterPro" id="IPR029058">
    <property type="entry name" value="AB_hydrolase_fold"/>
</dbReference>
<comment type="function">
    <text evidence="2 9">Removes N-terminal dipeptides sequentially from polypeptides having unsubstituted N-termini provided that the penultimate residue is proline.</text>
</comment>
<keyword evidence="9" id="KW-0963">Cytoplasm</keyword>
<dbReference type="InterPro" id="IPR000383">
    <property type="entry name" value="Xaa-Pro-like_dom"/>
</dbReference>
<feature type="active site" description="Charge relay system" evidence="9">
    <location>
        <position position="517"/>
    </location>
</feature>
<dbReference type="Pfam" id="PF08530">
    <property type="entry name" value="PepX_C"/>
    <property type="match status" value="1"/>
</dbReference>
<keyword evidence="7 9" id="KW-0378">Hydrolase</keyword>
<evidence type="ECO:0000256" key="9">
    <source>
        <dbReference type="HAMAP-Rule" id="MF_00698"/>
    </source>
</evidence>
<evidence type="ECO:0000256" key="6">
    <source>
        <dbReference type="ARBA" id="ARBA00022670"/>
    </source>
</evidence>
<dbReference type="SUPFAM" id="SSF81761">
    <property type="entry name" value="X-Prolyl dipeptidyl aminopeptidase PepX, N-terminal domain"/>
    <property type="match status" value="1"/>
</dbReference>
<dbReference type="EC" id="3.4.14.11" evidence="9"/>
<dbReference type="InterPro" id="IPR008979">
    <property type="entry name" value="Galactose-bd-like_sf"/>
</dbReference>
<evidence type="ECO:0000256" key="2">
    <source>
        <dbReference type="ARBA" id="ARBA00003997"/>
    </source>
</evidence>
<evidence type="ECO:0000256" key="8">
    <source>
        <dbReference type="ARBA" id="ARBA00022825"/>
    </source>
</evidence>
<evidence type="ECO:0000313" key="12">
    <source>
        <dbReference type="EMBL" id="TGE71899.1"/>
    </source>
</evidence>
<dbReference type="GO" id="GO:0008239">
    <property type="term" value="F:dipeptidyl-peptidase activity"/>
    <property type="evidence" value="ECO:0007669"/>
    <property type="project" value="UniProtKB-UniRule"/>
</dbReference>
<dbReference type="GO" id="GO:0004177">
    <property type="term" value="F:aminopeptidase activity"/>
    <property type="evidence" value="ECO:0007669"/>
    <property type="project" value="UniProtKB-KW"/>
</dbReference>
<dbReference type="InterPro" id="IPR036313">
    <property type="entry name" value="PepX_N_dom_sf"/>
</dbReference>
<protein>
    <recommendedName>
        <fullName evidence="9">Xaa-Pro dipeptidyl-peptidase</fullName>
        <ecNumber evidence="9">3.4.14.11</ecNumber>
    </recommendedName>
    <alternativeName>
        <fullName evidence="9">X-Pro dipeptidyl-peptidase</fullName>
    </alternativeName>
    <alternativeName>
        <fullName evidence="9">X-prolyl-dipeptidyl aminopeptidase</fullName>
        <shortName evidence="9">X-PDAP</shortName>
    </alternativeName>
</protein>
<dbReference type="Proteomes" id="UP000297646">
    <property type="component" value="Unassembled WGS sequence"/>
</dbReference>
<reference evidence="12 13" key="1">
    <citation type="submission" date="2018-03" db="EMBL/GenBank/DDBJ databases">
        <title>Genome sequencing of Weissella confusa isolates.</title>
        <authorList>
            <person name="Kajala I."/>
            <person name="Baruah R."/>
            <person name="Bergsveinson J."/>
            <person name="Juvonen R."/>
            <person name="Ziola B."/>
        </authorList>
    </citation>
    <scope>NUCLEOTIDE SEQUENCE [LARGE SCALE GENOMIC DNA]</scope>
    <source>
        <strain evidence="12 13">VTT E-062653</strain>
    </source>
</reference>
<feature type="active site" description="Charge relay system" evidence="9">
    <location>
        <position position="486"/>
    </location>
</feature>